<feature type="transmembrane region" description="Helical" evidence="7">
    <location>
        <begin position="7"/>
        <end position="22"/>
    </location>
</feature>
<feature type="transmembrane region" description="Helical" evidence="7">
    <location>
        <begin position="57"/>
        <end position="76"/>
    </location>
</feature>
<dbReference type="EMBL" id="CP073078">
    <property type="protein sequence ID" value="QUD89262.1"/>
    <property type="molecule type" value="Genomic_DNA"/>
</dbReference>
<feature type="transmembrane region" description="Helical" evidence="7">
    <location>
        <begin position="400"/>
        <end position="428"/>
    </location>
</feature>
<feature type="transmembrane region" description="Helical" evidence="7">
    <location>
        <begin position="567"/>
        <end position="587"/>
    </location>
</feature>
<evidence type="ECO:0000256" key="6">
    <source>
        <dbReference type="ARBA" id="ARBA00023136"/>
    </source>
</evidence>
<protein>
    <submittedName>
        <fullName evidence="9">Anion permease</fullName>
    </submittedName>
</protein>
<dbReference type="InterPro" id="IPR006037">
    <property type="entry name" value="RCK_C"/>
</dbReference>
<keyword evidence="6 7" id="KW-0472">Membrane</keyword>
<evidence type="ECO:0000256" key="2">
    <source>
        <dbReference type="ARBA" id="ARBA00022448"/>
    </source>
</evidence>
<comment type="subcellular location">
    <subcellularLocation>
        <location evidence="1">Membrane</location>
        <topology evidence="1">Multi-pass membrane protein</topology>
    </subcellularLocation>
</comment>
<dbReference type="PANTHER" id="PTHR43652:SF2">
    <property type="entry name" value="BASIC AMINO ACID ANTIPORTER YFCC-RELATED"/>
    <property type="match status" value="1"/>
</dbReference>
<feature type="transmembrane region" description="Helical" evidence="7">
    <location>
        <begin position="28"/>
        <end position="45"/>
    </location>
</feature>
<evidence type="ECO:0000256" key="5">
    <source>
        <dbReference type="ARBA" id="ARBA00022989"/>
    </source>
</evidence>
<keyword evidence="10" id="KW-1185">Reference proteome</keyword>
<dbReference type="SUPFAM" id="SSF116726">
    <property type="entry name" value="TrkA C-terminal domain-like"/>
    <property type="match status" value="2"/>
</dbReference>
<accession>A0A975G2F3</accession>
<evidence type="ECO:0000313" key="10">
    <source>
        <dbReference type="Proteomes" id="UP000676409"/>
    </source>
</evidence>
<dbReference type="GO" id="GO:0005886">
    <property type="term" value="C:plasma membrane"/>
    <property type="evidence" value="ECO:0007669"/>
    <property type="project" value="TreeGrafter"/>
</dbReference>
<feature type="transmembrane region" description="Helical" evidence="7">
    <location>
        <begin position="180"/>
        <end position="199"/>
    </location>
</feature>
<dbReference type="GO" id="GO:0006813">
    <property type="term" value="P:potassium ion transport"/>
    <property type="evidence" value="ECO:0007669"/>
    <property type="project" value="InterPro"/>
</dbReference>
<name>A0A975G2F3_9CAUL</name>
<feature type="transmembrane region" description="Helical" evidence="7">
    <location>
        <begin position="470"/>
        <end position="495"/>
    </location>
</feature>
<dbReference type="AlphaFoldDB" id="A0A975G2F3"/>
<keyword evidence="5 7" id="KW-1133">Transmembrane helix</keyword>
<evidence type="ECO:0000256" key="3">
    <source>
        <dbReference type="ARBA" id="ARBA00022692"/>
    </source>
</evidence>
<evidence type="ECO:0000256" key="1">
    <source>
        <dbReference type="ARBA" id="ARBA00004141"/>
    </source>
</evidence>
<dbReference type="RefSeq" id="WP_211939314.1">
    <property type="nucleotide sequence ID" value="NZ_CP073078.1"/>
</dbReference>
<sequence>MTQPQALTFTLLAGAMICFAWGRFRYDLIALTTLLVGVICGLVPAQRAFEGFTSDVVIIIASALVISAAVTRSGVVEQLLRPALTRLRSPQTQVPALASATAVLSMMTKNVGALAVLMPLAIRLARTTGVSQSSLLMPMSFLSLLGGLTTLVGTSTNIIVSQVREEALGRPFRMFDFAPVGLILTALGLLFVSFGWRLLPQGRRPQASLDEALAAPYATEAKLPAQLPQGLNSLRDLDLASDGIKVLALLRNGERIASPTRRRKLLPGDTLLLQGEHDQLRLIFNRTPLLHVSAEDKPSKEQAKEEVRSIEAVVQVGSQLVGRTADQMRFQEQLGVNLMGISRSGAQIAGSLGGERLRAGDVLVLQAGERALPSALLALGALPLVEREVRLEGASKRPAALIILVAAMLAAGLQLTPVAVAFFGAALAMVMSGAISMREAYASLDAPVLVLIGALTPLSEAVRSSGGADLIAHALAPLLQGWPAAATLAALMVLAMAASPFLHNAPTVLILGPIAVAVASRLHVSPDGFLMAVATGAGCDFLTPVGHQCNTLVMGPGGYRFGDYARLGLPLSLMVLIVGPLVIAWIWPLTRA</sequence>
<proteinExistence type="predicted"/>
<gene>
    <name evidence="9" type="ORF">KCG34_05120</name>
</gene>
<feature type="domain" description="RCK C-terminal" evidence="8">
    <location>
        <begin position="206"/>
        <end position="289"/>
    </location>
</feature>
<feature type="transmembrane region" description="Helical" evidence="7">
    <location>
        <begin position="440"/>
        <end position="458"/>
    </location>
</feature>
<evidence type="ECO:0000256" key="7">
    <source>
        <dbReference type="SAM" id="Phobius"/>
    </source>
</evidence>
<dbReference type="PROSITE" id="PS51202">
    <property type="entry name" value="RCK_C"/>
    <property type="match status" value="2"/>
</dbReference>
<evidence type="ECO:0000313" key="9">
    <source>
        <dbReference type="EMBL" id="QUD89262.1"/>
    </source>
</evidence>
<dbReference type="InterPro" id="IPR036721">
    <property type="entry name" value="RCK_C_sf"/>
</dbReference>
<evidence type="ECO:0000256" key="4">
    <source>
        <dbReference type="ARBA" id="ARBA00022737"/>
    </source>
</evidence>
<keyword evidence="2" id="KW-0813">Transport</keyword>
<dbReference type="PANTHER" id="PTHR43652">
    <property type="entry name" value="BASIC AMINO ACID ANTIPORTER YFCC-RELATED"/>
    <property type="match status" value="1"/>
</dbReference>
<feature type="transmembrane region" description="Helical" evidence="7">
    <location>
        <begin position="134"/>
        <end position="160"/>
    </location>
</feature>
<dbReference type="Pfam" id="PF03600">
    <property type="entry name" value="CitMHS"/>
    <property type="match status" value="1"/>
</dbReference>
<dbReference type="InterPro" id="IPR004680">
    <property type="entry name" value="Cit_transptr-like_dom"/>
</dbReference>
<feature type="domain" description="RCK C-terminal" evidence="8">
    <location>
        <begin position="297"/>
        <end position="382"/>
    </location>
</feature>
<feature type="transmembrane region" description="Helical" evidence="7">
    <location>
        <begin position="501"/>
        <end position="522"/>
    </location>
</feature>
<reference evidence="9" key="1">
    <citation type="submission" date="2021-04" db="EMBL/GenBank/DDBJ databases">
        <title>The complete genome sequence of Caulobacter sp. S6.</title>
        <authorList>
            <person name="Tang Y."/>
            <person name="Ouyang W."/>
            <person name="Liu Q."/>
            <person name="Huang B."/>
            <person name="Guo Z."/>
            <person name="Lei P."/>
        </authorList>
    </citation>
    <scope>NUCLEOTIDE SEQUENCE</scope>
    <source>
        <strain evidence="9">S6</strain>
    </source>
</reference>
<dbReference type="GO" id="GO:0008324">
    <property type="term" value="F:monoatomic cation transmembrane transporter activity"/>
    <property type="evidence" value="ECO:0007669"/>
    <property type="project" value="InterPro"/>
</dbReference>
<dbReference type="KEGG" id="caul:KCG34_05120"/>
<dbReference type="Proteomes" id="UP000676409">
    <property type="component" value="Chromosome"/>
</dbReference>
<evidence type="ECO:0000259" key="8">
    <source>
        <dbReference type="PROSITE" id="PS51202"/>
    </source>
</evidence>
<keyword evidence="3 7" id="KW-0812">Transmembrane</keyword>
<keyword evidence="4" id="KW-0677">Repeat</keyword>
<organism evidence="9 10">
    <name type="scientific">Phenylobacterium montanum</name>
    <dbReference type="NCBI Taxonomy" id="2823693"/>
    <lineage>
        <taxon>Bacteria</taxon>
        <taxon>Pseudomonadati</taxon>
        <taxon>Pseudomonadota</taxon>
        <taxon>Alphaproteobacteria</taxon>
        <taxon>Caulobacterales</taxon>
        <taxon>Caulobacteraceae</taxon>
        <taxon>Phenylobacterium</taxon>
    </lineage>
</organism>
<dbReference type="Gene3D" id="3.30.70.1450">
    <property type="entry name" value="Regulator of K+ conductance, C-terminal domain"/>
    <property type="match status" value="2"/>
</dbReference>
<feature type="transmembrane region" description="Helical" evidence="7">
    <location>
        <begin position="96"/>
        <end position="122"/>
    </location>
</feature>
<dbReference type="InterPro" id="IPR051679">
    <property type="entry name" value="DASS-Related_Transporters"/>
</dbReference>